<accession>A0A6I1MNW5</accession>
<dbReference type="AlphaFoldDB" id="A0A6I1MNW5"/>
<sequence>MSSLLENSIKDMINNYDKVFFHKSNVIGVGLGVKNIKGMNTKEPCLHVLVKEKVPLNKLNKKDIVPSSFLGIKTDIINCGGFKLSGESPITKINNINLKSRIRPIKPGINIAAFNGEIGGTLGAIVFGNKKNTPYILSCNHILADNNELEVGEYIVQPEPPPDYYHNLVAFLSKAIRLDFEEKGINIVDAAIAEIPSYVKYTEEIPYIGKVKNIADPYITMRVRKTGCVSGYTEGVIKTINTKVRISNIYGEKLMFKDQIIASYMSEIGDSGSIVVDSYNNAIGLLMGLSKEYTIINPITKILNYLNVHFN</sequence>
<dbReference type="Gene3D" id="2.40.10.10">
    <property type="entry name" value="Trypsin-like serine proteases"/>
    <property type="match status" value="2"/>
</dbReference>
<name>A0A6I1MNW5_9CLOT</name>
<dbReference type="SUPFAM" id="SSF50494">
    <property type="entry name" value="Trypsin-like serine proteases"/>
    <property type="match status" value="1"/>
</dbReference>
<gene>
    <name evidence="1" type="ORF">GBZ86_08555</name>
</gene>
<organism evidence="1 2">
    <name type="scientific">Clostridium tarantellae</name>
    <dbReference type="NCBI Taxonomy" id="39493"/>
    <lineage>
        <taxon>Bacteria</taxon>
        <taxon>Bacillati</taxon>
        <taxon>Bacillota</taxon>
        <taxon>Clostridia</taxon>
        <taxon>Eubacteriales</taxon>
        <taxon>Clostridiaceae</taxon>
        <taxon>Clostridium</taxon>
    </lineage>
</organism>
<evidence type="ECO:0008006" key="3">
    <source>
        <dbReference type="Google" id="ProtNLM"/>
    </source>
</evidence>
<dbReference type="OrthoDB" id="1491548at2"/>
<dbReference type="RefSeq" id="WP_152889650.1">
    <property type="nucleotide sequence ID" value="NZ_WHJC01000108.1"/>
</dbReference>
<dbReference type="Proteomes" id="UP000430345">
    <property type="component" value="Unassembled WGS sequence"/>
</dbReference>
<proteinExistence type="predicted"/>
<dbReference type="EMBL" id="WHJC01000108">
    <property type="protein sequence ID" value="MPQ43807.1"/>
    <property type="molecule type" value="Genomic_DNA"/>
</dbReference>
<keyword evidence="2" id="KW-1185">Reference proteome</keyword>
<evidence type="ECO:0000313" key="1">
    <source>
        <dbReference type="EMBL" id="MPQ43807.1"/>
    </source>
</evidence>
<protein>
    <recommendedName>
        <fullName evidence="3">Serine protease</fullName>
    </recommendedName>
</protein>
<reference evidence="1 2" key="1">
    <citation type="submission" date="2019-10" db="EMBL/GenBank/DDBJ databases">
        <title>The Genome Sequence of Clostridium tarantellae Isolated from Fish Brain.</title>
        <authorList>
            <person name="Bano L."/>
            <person name="Kiel M."/>
            <person name="Sales G."/>
            <person name="Doxey A.C."/>
            <person name="Mansfield M.J."/>
            <person name="Schiavone M."/>
            <person name="Rossetto O."/>
            <person name="Pirazzini M."/>
            <person name="Dobrindt U."/>
            <person name="Montecucco C."/>
        </authorList>
    </citation>
    <scope>NUCLEOTIDE SEQUENCE [LARGE SCALE GENOMIC DNA]</scope>
    <source>
        <strain evidence="1 2">DSM 3997</strain>
    </source>
</reference>
<comment type="caution">
    <text evidence="1">The sequence shown here is derived from an EMBL/GenBank/DDBJ whole genome shotgun (WGS) entry which is preliminary data.</text>
</comment>
<evidence type="ECO:0000313" key="2">
    <source>
        <dbReference type="Proteomes" id="UP000430345"/>
    </source>
</evidence>
<dbReference type="InterPro" id="IPR009003">
    <property type="entry name" value="Peptidase_S1_PA"/>
</dbReference>
<dbReference type="InterPro" id="IPR043504">
    <property type="entry name" value="Peptidase_S1_PA_chymotrypsin"/>
</dbReference>